<dbReference type="OrthoDB" id="3199068at2759"/>
<name>A0A5C3K9G5_COPMA</name>
<gene>
    <name evidence="1" type="ORF">FA15DRAFT_698737</name>
</gene>
<reference evidence="1 2" key="1">
    <citation type="journal article" date="2019" name="Nat. Ecol. Evol.">
        <title>Megaphylogeny resolves global patterns of mushroom evolution.</title>
        <authorList>
            <person name="Varga T."/>
            <person name="Krizsan K."/>
            <person name="Foldi C."/>
            <person name="Dima B."/>
            <person name="Sanchez-Garcia M."/>
            <person name="Sanchez-Ramirez S."/>
            <person name="Szollosi G.J."/>
            <person name="Szarkandi J.G."/>
            <person name="Papp V."/>
            <person name="Albert L."/>
            <person name="Andreopoulos W."/>
            <person name="Angelini C."/>
            <person name="Antonin V."/>
            <person name="Barry K.W."/>
            <person name="Bougher N.L."/>
            <person name="Buchanan P."/>
            <person name="Buyck B."/>
            <person name="Bense V."/>
            <person name="Catcheside P."/>
            <person name="Chovatia M."/>
            <person name="Cooper J."/>
            <person name="Damon W."/>
            <person name="Desjardin D."/>
            <person name="Finy P."/>
            <person name="Geml J."/>
            <person name="Haridas S."/>
            <person name="Hughes K."/>
            <person name="Justo A."/>
            <person name="Karasinski D."/>
            <person name="Kautmanova I."/>
            <person name="Kiss B."/>
            <person name="Kocsube S."/>
            <person name="Kotiranta H."/>
            <person name="LaButti K.M."/>
            <person name="Lechner B.E."/>
            <person name="Liimatainen K."/>
            <person name="Lipzen A."/>
            <person name="Lukacs Z."/>
            <person name="Mihaltcheva S."/>
            <person name="Morgado L.N."/>
            <person name="Niskanen T."/>
            <person name="Noordeloos M.E."/>
            <person name="Ohm R.A."/>
            <person name="Ortiz-Santana B."/>
            <person name="Ovrebo C."/>
            <person name="Racz N."/>
            <person name="Riley R."/>
            <person name="Savchenko A."/>
            <person name="Shiryaev A."/>
            <person name="Soop K."/>
            <person name="Spirin V."/>
            <person name="Szebenyi C."/>
            <person name="Tomsovsky M."/>
            <person name="Tulloss R.E."/>
            <person name="Uehling J."/>
            <person name="Grigoriev I.V."/>
            <person name="Vagvolgyi C."/>
            <person name="Papp T."/>
            <person name="Martin F.M."/>
            <person name="Miettinen O."/>
            <person name="Hibbett D.S."/>
            <person name="Nagy L.G."/>
        </authorList>
    </citation>
    <scope>NUCLEOTIDE SEQUENCE [LARGE SCALE GENOMIC DNA]</scope>
    <source>
        <strain evidence="1 2">CBS 121175</strain>
    </source>
</reference>
<evidence type="ECO:0000313" key="2">
    <source>
        <dbReference type="Proteomes" id="UP000307440"/>
    </source>
</evidence>
<proteinExistence type="predicted"/>
<organism evidence="1 2">
    <name type="scientific">Coprinopsis marcescibilis</name>
    <name type="common">Agaric fungus</name>
    <name type="synonym">Psathyrella marcescibilis</name>
    <dbReference type="NCBI Taxonomy" id="230819"/>
    <lineage>
        <taxon>Eukaryota</taxon>
        <taxon>Fungi</taxon>
        <taxon>Dikarya</taxon>
        <taxon>Basidiomycota</taxon>
        <taxon>Agaricomycotina</taxon>
        <taxon>Agaricomycetes</taxon>
        <taxon>Agaricomycetidae</taxon>
        <taxon>Agaricales</taxon>
        <taxon>Agaricineae</taxon>
        <taxon>Psathyrellaceae</taxon>
        <taxon>Coprinopsis</taxon>
    </lineage>
</organism>
<dbReference type="Proteomes" id="UP000307440">
    <property type="component" value="Unassembled WGS sequence"/>
</dbReference>
<dbReference type="AlphaFoldDB" id="A0A5C3K9G5"/>
<evidence type="ECO:0000313" key="1">
    <source>
        <dbReference type="EMBL" id="TFK16504.1"/>
    </source>
</evidence>
<dbReference type="EMBL" id="ML210769">
    <property type="protein sequence ID" value="TFK16504.1"/>
    <property type="molecule type" value="Genomic_DNA"/>
</dbReference>
<accession>A0A5C3K9G5</accession>
<sequence length="333" mass="37252">MDLPAAFHPNSSMENVARVDSFYSGRILWFKVEGFLFAVGRDEFAALSDVFAGMYLLPSNEAVDGRDESHPIMLEGYLKADFRSLLKVMYPTSRTLILGEELRLDLCKDEWIGVLKLSTIWNMSTIRQYAISRLSKIEPSIPNIEKIQLARAHRVGRWLEEGVKGLLELGSVTLSDLEVLGWKTAAVICHIRESSNSKGRPDTESSTGPYRFRLDSIKCGYCTATCSLAEKHPECGNCHVPFNNARMLRCQTIARGSVEADSTWILTNSIQCIDCSANPFGESSFNCHGTCGFTRMNSAHKVRVSIVLPNGDPHALVEDYFGEEIKEYKLHDV</sequence>
<keyword evidence="2" id="KW-1185">Reference proteome</keyword>
<evidence type="ECO:0008006" key="3">
    <source>
        <dbReference type="Google" id="ProtNLM"/>
    </source>
</evidence>
<protein>
    <recommendedName>
        <fullName evidence="3">BTB domain-containing protein</fullName>
    </recommendedName>
</protein>